<proteinExistence type="predicted"/>
<organism evidence="1 2">
    <name type="scientific">Steinernema glaseri</name>
    <dbReference type="NCBI Taxonomy" id="37863"/>
    <lineage>
        <taxon>Eukaryota</taxon>
        <taxon>Metazoa</taxon>
        <taxon>Ecdysozoa</taxon>
        <taxon>Nematoda</taxon>
        <taxon>Chromadorea</taxon>
        <taxon>Rhabditida</taxon>
        <taxon>Tylenchina</taxon>
        <taxon>Panagrolaimomorpha</taxon>
        <taxon>Strongyloidoidea</taxon>
        <taxon>Steinernematidae</taxon>
        <taxon>Steinernema</taxon>
    </lineage>
</organism>
<dbReference type="Proteomes" id="UP000095287">
    <property type="component" value="Unplaced"/>
</dbReference>
<dbReference type="WBParaSite" id="L893_g28303.t1">
    <property type="protein sequence ID" value="L893_g28303.t1"/>
    <property type="gene ID" value="L893_g28303"/>
</dbReference>
<dbReference type="AlphaFoldDB" id="A0A1I7ZNQ6"/>
<name>A0A1I7ZNQ6_9BILA</name>
<evidence type="ECO:0000313" key="2">
    <source>
        <dbReference type="WBParaSite" id="L893_g28303.t1"/>
    </source>
</evidence>
<sequence>MPSKKMPSNDLRSIVFKVHFTKFVDWTSAKVRETSRSLRVSYKLGFSNYLKFTSETKRNSPRCDVTGLPYIPRLPGTNNLVDGNVKKDKSPLYSSSTEASTRLALLHDNR</sequence>
<reference evidence="2" key="1">
    <citation type="submission" date="2016-11" db="UniProtKB">
        <authorList>
            <consortium name="WormBaseParasite"/>
        </authorList>
    </citation>
    <scope>IDENTIFICATION</scope>
</reference>
<protein>
    <submittedName>
        <fullName evidence="2">Ovule protein</fullName>
    </submittedName>
</protein>
<accession>A0A1I7ZNQ6</accession>
<evidence type="ECO:0000313" key="1">
    <source>
        <dbReference type="Proteomes" id="UP000095287"/>
    </source>
</evidence>
<keyword evidence="1" id="KW-1185">Reference proteome</keyword>